<dbReference type="RefSeq" id="WP_206092309.1">
    <property type="nucleotide sequence ID" value="NZ_CP065053.1"/>
</dbReference>
<gene>
    <name evidence="1" type="ORF">IV454_16210</name>
</gene>
<evidence type="ECO:0000313" key="1">
    <source>
        <dbReference type="EMBL" id="QPI52891.1"/>
    </source>
</evidence>
<proteinExistence type="predicted"/>
<organism evidence="1 2">
    <name type="scientific">Massilia antarctica</name>
    <dbReference type="NCBI Taxonomy" id="2765360"/>
    <lineage>
        <taxon>Bacteria</taxon>
        <taxon>Pseudomonadati</taxon>
        <taxon>Pseudomonadota</taxon>
        <taxon>Betaproteobacteria</taxon>
        <taxon>Burkholderiales</taxon>
        <taxon>Oxalobacteraceae</taxon>
        <taxon>Telluria group</taxon>
        <taxon>Massilia</taxon>
    </lineage>
</organism>
<sequence>MSARQHFVKKGDHYNLSAPASFLMVAIYAYDPSESAAPGLREHVDVILARATRAGFGQADILVTMLSKGEQSARTMQLACDVTYSVGGDGAMIAMIQDFNPKTGGVR</sequence>
<dbReference type="EMBL" id="CP065053">
    <property type="protein sequence ID" value="QPI52891.1"/>
    <property type="molecule type" value="Genomic_DNA"/>
</dbReference>
<keyword evidence="2" id="KW-1185">Reference proteome</keyword>
<name>A0AA49AB35_9BURK</name>
<protein>
    <submittedName>
        <fullName evidence="1">Uncharacterized protein</fullName>
    </submittedName>
</protein>
<dbReference type="Proteomes" id="UP000662888">
    <property type="component" value="Chromosome"/>
</dbReference>
<evidence type="ECO:0000313" key="2">
    <source>
        <dbReference type="Proteomes" id="UP000662888"/>
    </source>
</evidence>
<reference evidence="1 2" key="1">
    <citation type="submission" date="2020-11" db="EMBL/GenBank/DDBJ databases">
        <authorList>
            <person name="Sun Q."/>
        </authorList>
    </citation>
    <scope>NUCLEOTIDE SEQUENCE [LARGE SCALE GENOMIC DNA]</scope>
    <source>
        <strain evidence="1 2">P8398</strain>
    </source>
</reference>
<accession>A0AA49AB35</accession>